<keyword evidence="2" id="KW-1003">Cell membrane</keyword>
<dbReference type="SUPFAM" id="SSF52540">
    <property type="entry name" value="P-loop containing nucleoside triphosphate hydrolases"/>
    <property type="match status" value="1"/>
</dbReference>
<evidence type="ECO:0000313" key="13">
    <source>
        <dbReference type="Proteomes" id="UP001500945"/>
    </source>
</evidence>
<evidence type="ECO:0000256" key="3">
    <source>
        <dbReference type="ARBA" id="ARBA00022496"/>
    </source>
</evidence>
<dbReference type="EMBL" id="BAABGM010000010">
    <property type="protein sequence ID" value="GAA4403776.1"/>
    <property type="molecule type" value="Genomic_DNA"/>
</dbReference>
<evidence type="ECO:0000256" key="10">
    <source>
        <dbReference type="ARBA" id="ARBA00023136"/>
    </source>
</evidence>
<dbReference type="InterPro" id="IPR003593">
    <property type="entry name" value="AAA+_ATPase"/>
</dbReference>
<dbReference type="Pfam" id="PF08402">
    <property type="entry name" value="TOBE_2"/>
    <property type="match status" value="1"/>
</dbReference>
<dbReference type="InterPro" id="IPR013611">
    <property type="entry name" value="Transp-assoc_OB_typ2"/>
</dbReference>
<dbReference type="Proteomes" id="UP001500945">
    <property type="component" value="Unassembled WGS sequence"/>
</dbReference>
<keyword evidence="13" id="KW-1185">Reference proteome</keyword>
<keyword evidence="4" id="KW-0997">Cell inner membrane</keyword>
<keyword evidence="6 12" id="KW-0067">ATP-binding</keyword>
<dbReference type="PANTHER" id="PTHR42781:SF5">
    <property type="entry name" value="PUTRESCINE TRANSPORT ATP-BINDING PROTEIN POTG"/>
    <property type="match status" value="1"/>
</dbReference>
<evidence type="ECO:0000256" key="2">
    <source>
        <dbReference type="ARBA" id="ARBA00022475"/>
    </source>
</evidence>
<accession>A0ABP8KCD0</accession>
<keyword evidence="5" id="KW-0547">Nucleotide-binding</keyword>
<evidence type="ECO:0000256" key="8">
    <source>
        <dbReference type="ARBA" id="ARBA00023004"/>
    </source>
</evidence>
<keyword evidence="9" id="KW-0406">Ion transport</keyword>
<dbReference type="InterPro" id="IPR017871">
    <property type="entry name" value="ABC_transporter-like_CS"/>
</dbReference>
<keyword evidence="8" id="KW-0408">Iron</keyword>
<gene>
    <name evidence="12" type="ORF">GCM10023168_15590</name>
</gene>
<dbReference type="InterPro" id="IPR003439">
    <property type="entry name" value="ABC_transporter-like_ATP-bd"/>
</dbReference>
<dbReference type="InterPro" id="IPR015853">
    <property type="entry name" value="ABC_transpr_FbpC"/>
</dbReference>
<protein>
    <submittedName>
        <fullName evidence="12">ABC transporter ATP-binding protein</fullName>
    </submittedName>
</protein>
<keyword evidence="7" id="KW-1278">Translocase</keyword>
<dbReference type="GO" id="GO:0005524">
    <property type="term" value="F:ATP binding"/>
    <property type="evidence" value="ECO:0007669"/>
    <property type="project" value="UniProtKB-KW"/>
</dbReference>
<dbReference type="SMART" id="SM00382">
    <property type="entry name" value="AAA"/>
    <property type="match status" value="1"/>
</dbReference>
<evidence type="ECO:0000313" key="12">
    <source>
        <dbReference type="EMBL" id="GAA4403776.1"/>
    </source>
</evidence>
<dbReference type="RefSeq" id="WP_345204302.1">
    <property type="nucleotide sequence ID" value="NZ_BAABGM010000010.1"/>
</dbReference>
<dbReference type="PROSITE" id="PS00211">
    <property type="entry name" value="ABC_TRANSPORTER_1"/>
    <property type="match status" value="1"/>
</dbReference>
<keyword evidence="1" id="KW-0813">Transport</keyword>
<evidence type="ECO:0000259" key="11">
    <source>
        <dbReference type="PROSITE" id="PS50893"/>
    </source>
</evidence>
<evidence type="ECO:0000256" key="6">
    <source>
        <dbReference type="ARBA" id="ARBA00022840"/>
    </source>
</evidence>
<feature type="domain" description="ABC transporter" evidence="11">
    <location>
        <begin position="4"/>
        <end position="235"/>
    </location>
</feature>
<evidence type="ECO:0000256" key="7">
    <source>
        <dbReference type="ARBA" id="ARBA00022967"/>
    </source>
</evidence>
<dbReference type="PROSITE" id="PS50893">
    <property type="entry name" value="ABC_TRANSPORTER_2"/>
    <property type="match status" value="1"/>
</dbReference>
<comment type="caution">
    <text evidence="12">The sequence shown here is derived from an EMBL/GenBank/DDBJ whole genome shotgun (WGS) entry which is preliminary data.</text>
</comment>
<evidence type="ECO:0000256" key="4">
    <source>
        <dbReference type="ARBA" id="ARBA00022519"/>
    </source>
</evidence>
<dbReference type="Gene3D" id="3.40.50.300">
    <property type="entry name" value="P-loop containing nucleotide triphosphate hydrolases"/>
    <property type="match status" value="1"/>
</dbReference>
<organism evidence="12 13">
    <name type="scientific">Fodinibacter luteus</name>
    <dbReference type="NCBI Taxonomy" id="552064"/>
    <lineage>
        <taxon>Bacteria</taxon>
        <taxon>Bacillati</taxon>
        <taxon>Actinomycetota</taxon>
        <taxon>Actinomycetes</taxon>
        <taxon>Micrococcales</taxon>
        <taxon>Intrasporangiaceae</taxon>
        <taxon>Fodinibacter (ex Wang et al. 2009)</taxon>
    </lineage>
</organism>
<dbReference type="InterPro" id="IPR008995">
    <property type="entry name" value="Mo/tungstate-bd_C_term_dom"/>
</dbReference>
<dbReference type="Pfam" id="PF00005">
    <property type="entry name" value="ABC_tran"/>
    <property type="match status" value="1"/>
</dbReference>
<dbReference type="SUPFAM" id="SSF50331">
    <property type="entry name" value="MOP-like"/>
    <property type="match status" value="1"/>
</dbReference>
<dbReference type="InterPro" id="IPR027417">
    <property type="entry name" value="P-loop_NTPase"/>
</dbReference>
<evidence type="ECO:0000256" key="9">
    <source>
        <dbReference type="ARBA" id="ARBA00023065"/>
    </source>
</evidence>
<keyword evidence="3" id="KW-0410">Iron transport</keyword>
<proteinExistence type="predicted"/>
<dbReference type="InterPro" id="IPR050093">
    <property type="entry name" value="ABC_SmlMolc_Importer"/>
</dbReference>
<reference evidence="13" key="1">
    <citation type="journal article" date="2019" name="Int. J. Syst. Evol. Microbiol.">
        <title>The Global Catalogue of Microorganisms (GCM) 10K type strain sequencing project: providing services to taxonomists for standard genome sequencing and annotation.</title>
        <authorList>
            <consortium name="The Broad Institute Genomics Platform"/>
            <consortium name="The Broad Institute Genome Sequencing Center for Infectious Disease"/>
            <person name="Wu L."/>
            <person name="Ma J."/>
        </authorList>
    </citation>
    <scope>NUCLEOTIDE SEQUENCE [LARGE SCALE GENOMIC DNA]</scope>
    <source>
        <strain evidence="13">JCM 17809</strain>
    </source>
</reference>
<evidence type="ECO:0000256" key="5">
    <source>
        <dbReference type="ARBA" id="ARBA00022741"/>
    </source>
</evidence>
<dbReference type="CDD" id="cd03259">
    <property type="entry name" value="ABC_Carb_Solutes_like"/>
    <property type="match status" value="1"/>
</dbReference>
<dbReference type="PANTHER" id="PTHR42781">
    <property type="entry name" value="SPERMIDINE/PUTRESCINE IMPORT ATP-BINDING PROTEIN POTA"/>
    <property type="match status" value="1"/>
</dbReference>
<keyword evidence="10" id="KW-0472">Membrane</keyword>
<evidence type="ECO:0000256" key="1">
    <source>
        <dbReference type="ARBA" id="ARBA00022448"/>
    </source>
</evidence>
<sequence>MSTLTIRDLDVTLGEMAVLRGVDLEVPSGSVTAVLGPSGCGKTTLLRAVAGFVRPEGGEIRIGDAVVVGPGRHLAPERRGVALVPQEGALFPHLSVGQNVAFGLPRSERRRSPRVAEVLELVGLAGYEDRRPDELSGGQQQRVAVARALAPDPSVVLLDEPFSALDASLRESVRSQVRDALDRSRATALVVTHDQDEALSVADSVAVLDEGRILMHATPQDVYRAPTGLGVARFVGQCVELPADVTGGVAATALGALAVDAAVAGPAHGVVMLRPEQLRLLPADAPDGTAGEVVGGEYFGHDALVRVRLSGPGTGPPFDVQVRTLGEIPERGPVRVAVRGAARFYPLG</sequence>
<name>A0ABP8KCD0_9MICO</name>